<dbReference type="Gene3D" id="3.40.50.300">
    <property type="entry name" value="P-loop containing nucleotide triphosphate hydrolases"/>
    <property type="match status" value="1"/>
</dbReference>
<gene>
    <name evidence="1" type="ORF">SMSP2_01283</name>
</gene>
<dbReference type="EMBL" id="CP019646">
    <property type="protein sequence ID" value="AQQ70920.1"/>
    <property type="molecule type" value="Genomic_DNA"/>
</dbReference>
<reference evidence="2" key="1">
    <citation type="submission" date="2017-02" db="EMBL/GenBank/DDBJ databases">
        <title>Comparative genomics and description of representatives of a novel lineage of planctomycetes thriving in anoxic sediments.</title>
        <authorList>
            <person name="Spring S."/>
            <person name="Bunk B."/>
            <person name="Sproer C."/>
        </authorList>
    </citation>
    <scope>NUCLEOTIDE SEQUENCE [LARGE SCALE GENOMIC DNA]</scope>
    <source>
        <strain evidence="2">SM-Chi-D1</strain>
    </source>
</reference>
<name>A0A1Q2ME25_9BACT</name>
<organism evidence="1 2">
    <name type="scientific">Limihaloglobus sulfuriphilus</name>
    <dbReference type="NCBI Taxonomy" id="1851148"/>
    <lineage>
        <taxon>Bacteria</taxon>
        <taxon>Pseudomonadati</taxon>
        <taxon>Planctomycetota</taxon>
        <taxon>Phycisphaerae</taxon>
        <taxon>Sedimentisphaerales</taxon>
        <taxon>Sedimentisphaeraceae</taxon>
        <taxon>Limihaloglobus</taxon>
    </lineage>
</organism>
<evidence type="ECO:0000313" key="2">
    <source>
        <dbReference type="Proteomes" id="UP000188181"/>
    </source>
</evidence>
<dbReference type="RefSeq" id="WP_146683151.1">
    <property type="nucleotide sequence ID" value="NZ_CP019646.1"/>
</dbReference>
<dbReference type="AlphaFoldDB" id="A0A1Q2ME25"/>
<keyword evidence="2" id="KW-1185">Reference proteome</keyword>
<proteinExistence type="predicted"/>
<dbReference type="STRING" id="1851148.SMSP2_01283"/>
<sequence length="351" mass="39116">MKLYELFRIYDGTQNQYPTLFDLFESVKADKDLNHQARIAIVDNLEPILRSLEPDVLGYRYGWRSTDLAGYHIAFELAGCSEVDKNLILNTLILSEFISRVARGISNPKMDLLIYIDEAQKLCCNSSAIADLIGLVRGTGIGVDLSLQSTSSLLPQVISNTSTKIMGRCGSFTDYSSAGSSMGLSSEMIHWAQHNLNPGTFIGQLGEGQWRHPFVFSIPKMNLNRNTGVDTDRANPFPELKVIPAKEFADWPSSPKIALTSRRVTIPRVFESKQEYLFCKAVVDTPMKPSSEYPKIAGISPNKARDVRKKLIDMKYIKENVLETGGRGRSTILLEALPEGIQAIEKYGEQS</sequence>
<dbReference type="KEGG" id="pbas:SMSP2_01283"/>
<dbReference type="SUPFAM" id="SSF52540">
    <property type="entry name" value="P-loop containing nucleoside triphosphate hydrolases"/>
    <property type="match status" value="1"/>
</dbReference>
<protein>
    <recommendedName>
        <fullName evidence="3">Type IV secretory pathway, VirD4 component</fullName>
    </recommendedName>
</protein>
<accession>A0A1Q2ME25</accession>
<evidence type="ECO:0000313" key="1">
    <source>
        <dbReference type="EMBL" id="AQQ70920.1"/>
    </source>
</evidence>
<evidence type="ECO:0008006" key="3">
    <source>
        <dbReference type="Google" id="ProtNLM"/>
    </source>
</evidence>
<dbReference type="Proteomes" id="UP000188181">
    <property type="component" value="Chromosome"/>
</dbReference>
<dbReference type="InterPro" id="IPR027417">
    <property type="entry name" value="P-loop_NTPase"/>
</dbReference>